<dbReference type="Proteomes" id="UP001140076">
    <property type="component" value="Unassembled WGS sequence"/>
</dbReference>
<dbReference type="RefSeq" id="WP_270072452.1">
    <property type="nucleotide sequence ID" value="NZ_JAJAQC010000018.1"/>
</dbReference>
<sequence length="132" mass="13972">MRRPHPTRRDDRGSTELAVAAPLLLLLVMLVVQAALWGHAHHTAQAITHHALAAARTAQATGADGQAAAEQAADQFAGQVLTDLSITVERTPETARVTLSAQVPSLVPGLSWPVHQQRSAPVERTTPAEEGT</sequence>
<organism evidence="2 3">
    <name type="scientific">Streptomonospora mangrovi</name>
    <dbReference type="NCBI Taxonomy" id="2883123"/>
    <lineage>
        <taxon>Bacteria</taxon>
        <taxon>Bacillati</taxon>
        <taxon>Actinomycetota</taxon>
        <taxon>Actinomycetes</taxon>
        <taxon>Streptosporangiales</taxon>
        <taxon>Nocardiopsidaceae</taxon>
        <taxon>Streptomonospora</taxon>
    </lineage>
</organism>
<dbReference type="Pfam" id="PF07811">
    <property type="entry name" value="TadE"/>
    <property type="match status" value="1"/>
</dbReference>
<comment type="caution">
    <text evidence="2">The sequence shown here is derived from an EMBL/GenBank/DDBJ whole genome shotgun (WGS) entry which is preliminary data.</text>
</comment>
<reference evidence="2" key="1">
    <citation type="submission" date="2021-10" db="EMBL/GenBank/DDBJ databases">
        <title>Streptomonospora sp. nov., isolated from mangrove soil.</title>
        <authorList>
            <person name="Chen X."/>
            <person name="Ge X."/>
            <person name="Liu W."/>
        </authorList>
    </citation>
    <scope>NUCLEOTIDE SEQUENCE</scope>
    <source>
        <strain evidence="2">S1-112</strain>
    </source>
</reference>
<evidence type="ECO:0000313" key="2">
    <source>
        <dbReference type="EMBL" id="MDA0565174.1"/>
    </source>
</evidence>
<dbReference type="AlphaFoldDB" id="A0A9X3NJX0"/>
<feature type="domain" description="TadE-like" evidence="1">
    <location>
        <begin position="15"/>
        <end position="49"/>
    </location>
</feature>
<gene>
    <name evidence="2" type="ORF">LG943_12730</name>
</gene>
<proteinExistence type="predicted"/>
<dbReference type="InterPro" id="IPR012495">
    <property type="entry name" value="TadE-like_dom"/>
</dbReference>
<dbReference type="EMBL" id="JAJAQC010000018">
    <property type="protein sequence ID" value="MDA0565174.1"/>
    <property type="molecule type" value="Genomic_DNA"/>
</dbReference>
<accession>A0A9X3NJX0</accession>
<keyword evidence="3" id="KW-1185">Reference proteome</keyword>
<protein>
    <submittedName>
        <fullName evidence="2">Pilus assembly protein</fullName>
    </submittedName>
</protein>
<evidence type="ECO:0000259" key="1">
    <source>
        <dbReference type="Pfam" id="PF07811"/>
    </source>
</evidence>
<name>A0A9X3NJX0_9ACTN</name>
<evidence type="ECO:0000313" key="3">
    <source>
        <dbReference type="Proteomes" id="UP001140076"/>
    </source>
</evidence>